<dbReference type="Pfam" id="PF00270">
    <property type="entry name" value="DEAD"/>
    <property type="match status" value="1"/>
</dbReference>
<evidence type="ECO:0000313" key="6">
    <source>
        <dbReference type="EMBL" id="PAE87220.1"/>
    </source>
</evidence>
<feature type="domain" description="Helicase ATP-binding" evidence="5">
    <location>
        <begin position="131"/>
        <end position="272"/>
    </location>
</feature>
<dbReference type="Proteomes" id="UP000216207">
    <property type="component" value="Unassembled WGS sequence"/>
</dbReference>
<reference evidence="6 7" key="1">
    <citation type="submission" date="2017-07" db="EMBL/GenBank/DDBJ databases">
        <title>Isolation and whole genome analysis of endospore-forming bacteria from heroin.</title>
        <authorList>
            <person name="Kalinowski J."/>
            <person name="Ahrens B."/>
            <person name="Al-Dilaimi A."/>
            <person name="Winkler A."/>
            <person name="Wibberg D."/>
            <person name="Schleenbecker U."/>
            <person name="Ruckert C."/>
            <person name="Wolfel R."/>
            <person name="Grass G."/>
        </authorList>
    </citation>
    <scope>NUCLEOTIDE SEQUENCE [LARGE SCALE GENOMIC DNA]</scope>
    <source>
        <strain evidence="6 7">7539</strain>
    </source>
</reference>
<dbReference type="PANTHER" id="PTHR47961">
    <property type="entry name" value="DNA POLYMERASE THETA, PUTATIVE (AFU_ORTHOLOGUE AFUA_1G05260)-RELATED"/>
    <property type="match status" value="1"/>
</dbReference>
<dbReference type="GO" id="GO:0016787">
    <property type="term" value="F:hydrolase activity"/>
    <property type="evidence" value="ECO:0007669"/>
    <property type="project" value="UniProtKB-KW"/>
</dbReference>
<evidence type="ECO:0000256" key="4">
    <source>
        <dbReference type="ARBA" id="ARBA00022840"/>
    </source>
</evidence>
<evidence type="ECO:0000256" key="3">
    <source>
        <dbReference type="ARBA" id="ARBA00022806"/>
    </source>
</evidence>
<evidence type="ECO:0000313" key="7">
    <source>
        <dbReference type="Proteomes" id="UP000216207"/>
    </source>
</evidence>
<dbReference type="SUPFAM" id="SSF52540">
    <property type="entry name" value="P-loop containing nucleoside triphosphate hydrolases"/>
    <property type="match status" value="1"/>
</dbReference>
<keyword evidence="2" id="KW-0378">Hydrolase</keyword>
<keyword evidence="1" id="KW-0547">Nucleotide-binding</keyword>
<dbReference type="Gene3D" id="3.40.50.300">
    <property type="entry name" value="P-loop containing nucleotide triphosphate hydrolases"/>
    <property type="match status" value="2"/>
</dbReference>
<dbReference type="InterPro" id="IPR027417">
    <property type="entry name" value="P-loop_NTPase"/>
</dbReference>
<dbReference type="GO" id="GO:0005524">
    <property type="term" value="F:ATP binding"/>
    <property type="evidence" value="ECO:0007669"/>
    <property type="project" value="UniProtKB-KW"/>
</dbReference>
<evidence type="ECO:0000256" key="2">
    <source>
        <dbReference type="ARBA" id="ARBA00022801"/>
    </source>
</evidence>
<evidence type="ECO:0000256" key="1">
    <source>
        <dbReference type="ARBA" id="ARBA00022741"/>
    </source>
</evidence>
<protein>
    <recommendedName>
        <fullName evidence="5">Helicase ATP-binding domain-containing protein</fullName>
    </recommendedName>
</protein>
<dbReference type="EMBL" id="NPCC01000038">
    <property type="protein sequence ID" value="PAE87220.1"/>
    <property type="molecule type" value="Genomic_DNA"/>
</dbReference>
<gene>
    <name evidence="6" type="ORF">CHH72_19655</name>
</gene>
<dbReference type="InterPro" id="IPR011545">
    <property type="entry name" value="DEAD/DEAH_box_helicase_dom"/>
</dbReference>
<name>A0A268NVW1_SHOCL</name>
<keyword evidence="4" id="KW-0067">ATP-binding</keyword>
<keyword evidence="3" id="KW-0347">Helicase</keyword>
<dbReference type="InterPro" id="IPR050474">
    <property type="entry name" value="Hel308_SKI2-like"/>
</dbReference>
<dbReference type="GO" id="GO:0003676">
    <property type="term" value="F:nucleic acid binding"/>
    <property type="evidence" value="ECO:0007669"/>
    <property type="project" value="InterPro"/>
</dbReference>
<proteinExistence type="predicted"/>
<evidence type="ECO:0000259" key="5">
    <source>
        <dbReference type="PROSITE" id="PS51192"/>
    </source>
</evidence>
<comment type="caution">
    <text evidence="6">The sequence shown here is derived from an EMBL/GenBank/DDBJ whole genome shotgun (WGS) entry which is preliminary data.</text>
</comment>
<dbReference type="AlphaFoldDB" id="A0A268NVW1"/>
<dbReference type="PROSITE" id="PS51192">
    <property type="entry name" value="HELICASE_ATP_BIND_1"/>
    <property type="match status" value="1"/>
</dbReference>
<dbReference type="PANTHER" id="PTHR47961:SF6">
    <property type="entry name" value="DNA-DIRECTED DNA POLYMERASE"/>
    <property type="match status" value="1"/>
</dbReference>
<accession>A0A268NVW1</accession>
<dbReference type="GO" id="GO:0004386">
    <property type="term" value="F:helicase activity"/>
    <property type="evidence" value="ECO:0007669"/>
    <property type="project" value="UniProtKB-KW"/>
</dbReference>
<sequence length="813" mass="94746">MMKGLNLNRLRNTNFDSLYQKLVTGNSITEKECRKLLTLAIIFINEQDENMLKLGYRIIVLYCNQTKDYKPLYDIAINKGLYPIVKSIERMEKYNNEVEGSFFKLFQSSFGENYKFNGIYLSEQQNDLFSYFNESNEKAVSAIAPTSYGKSELIISAIKKRKSGNLCIIVPSKALIAQTKRRIIEANIKNIKKVITHPEMYIESDNNITAILTQERLLRLLRKDPNLKFDIVFIDEAHNLLELDERSMLLASSISIMEKRNSNVRFKFLTPFLIDSSNLSVKYTKYIAEPLKITEYIKTEKLYTYDSRKEKRLKLYDQFINKFYYTNDCDLGDDIALIVQKSSDKNIIYLNKPSDLERFSSKLSTKFTIINSNRIKNACKNISRMLDPNYSLINCIERGIIYHHGSVPDNIKMYIEHLYSDIKEMKYIVTTSTLLEGVNIPAYSLFLLDNKKGPRNLSSAQFKNLIGRICRFSEVFSPTEGSLKHLEPSVYLIGSNYVSSNANLEKFIKNVMKVDKKEKDTPVNVLLKNVAITSENKKQKEDADEFIENFEPGVITNYDKSYAQTLIGRLCFLNNVIEIDIIENEQQMQGLLDINGEPIASTQGIFNFFQEIFLPFIKQTENNLSRLAYPEARNFYKMFLDWRVKSASYQEMISNFMGYWDFLIEKGKDTDVYVGKWGDKTKNNGFRKLWTDIKTKTHKERVNLAIVRIKEEQDFLDNIFIKYIEVINDLKLIKKDLYEQIKYGTNDKSKITLIKNGLSLTLVNLLINDYQEYLNINNHLCTVVISPNILEKMVENNENEILIYEVKFNIRRH</sequence>
<dbReference type="SMART" id="SM00487">
    <property type="entry name" value="DEXDc"/>
    <property type="match status" value="1"/>
</dbReference>
<organism evidence="6 7">
    <name type="scientific">Shouchella clausii</name>
    <name type="common">Alkalihalobacillus clausii</name>
    <dbReference type="NCBI Taxonomy" id="79880"/>
    <lineage>
        <taxon>Bacteria</taxon>
        <taxon>Bacillati</taxon>
        <taxon>Bacillota</taxon>
        <taxon>Bacilli</taxon>
        <taxon>Bacillales</taxon>
        <taxon>Bacillaceae</taxon>
        <taxon>Shouchella</taxon>
    </lineage>
</organism>
<dbReference type="InterPro" id="IPR014001">
    <property type="entry name" value="Helicase_ATP-bd"/>
</dbReference>